<protein>
    <recommendedName>
        <fullName evidence="4">Fatty acyl-CoA reductase</fullName>
        <ecNumber evidence="4">1.2.1.84</ecNumber>
    </recommendedName>
</protein>
<sequence>MAEKLVESFKNQLPICIVRPGAILGAHKEPLLGWSNTSSSISQYYHMIFSGAYQTLLINPNGRFAITPVDYAVNTILAAAWRRGTFSDSGLVVYNCVPKSENQVLHRQVINWGYDTVQNQSNAIIRYIFSPGYSTSKFMFRWKNRLFFELCSFLMDPFGQNGKHSLAMQQLKACSIAQTFMPFSLNEWNFITTNMERLELEMNPKDRIIFYTDFGEINWE</sequence>
<dbReference type="GO" id="GO:0080019">
    <property type="term" value="F:alcohol-forming very long-chain fatty acyl-CoA reductase activity"/>
    <property type="evidence" value="ECO:0007669"/>
    <property type="project" value="InterPro"/>
</dbReference>
<dbReference type="GO" id="GO:0035336">
    <property type="term" value="P:long-chain fatty-acyl-CoA metabolic process"/>
    <property type="evidence" value="ECO:0007669"/>
    <property type="project" value="TreeGrafter"/>
</dbReference>
<evidence type="ECO:0000256" key="2">
    <source>
        <dbReference type="ARBA" id="ARBA00022516"/>
    </source>
</evidence>
<evidence type="ECO:0000259" key="5">
    <source>
        <dbReference type="Pfam" id="PF03015"/>
    </source>
</evidence>
<dbReference type="InterPro" id="IPR033640">
    <property type="entry name" value="FAR_C"/>
</dbReference>
<name>A0A8J2KE09_9HEXA</name>
<evidence type="ECO:0000256" key="1">
    <source>
        <dbReference type="ARBA" id="ARBA00005928"/>
    </source>
</evidence>
<dbReference type="Pfam" id="PF03015">
    <property type="entry name" value="Sterile"/>
    <property type="match status" value="1"/>
</dbReference>
<proteinExistence type="inferred from homology"/>
<evidence type="ECO:0000256" key="4">
    <source>
        <dbReference type="RuleBase" id="RU363097"/>
    </source>
</evidence>
<dbReference type="OrthoDB" id="429813at2759"/>
<keyword evidence="4" id="KW-0521">NADP</keyword>
<evidence type="ECO:0000313" key="7">
    <source>
        <dbReference type="EMBL" id="CAG7785090.1"/>
    </source>
</evidence>
<comment type="caution">
    <text evidence="7">The sequence shown here is derived from an EMBL/GenBank/DDBJ whole genome shotgun (WGS) entry which is preliminary data.</text>
</comment>
<reference evidence="7" key="1">
    <citation type="submission" date="2021-06" db="EMBL/GenBank/DDBJ databases">
        <authorList>
            <person name="Hodson N. C."/>
            <person name="Mongue J. A."/>
            <person name="Jaron S. K."/>
        </authorList>
    </citation>
    <scope>NUCLEOTIDE SEQUENCE</scope>
</reference>
<gene>
    <name evidence="7" type="ORF">AFUS01_LOCUS23737</name>
</gene>
<feature type="domain" description="Fatty acyl-CoA reductase C-terminal" evidence="5">
    <location>
        <begin position="158"/>
        <end position="220"/>
    </location>
</feature>
<keyword evidence="8" id="KW-1185">Reference proteome</keyword>
<dbReference type="PANTHER" id="PTHR11011">
    <property type="entry name" value="MALE STERILITY PROTEIN 2-RELATED"/>
    <property type="match status" value="1"/>
</dbReference>
<dbReference type="PANTHER" id="PTHR11011:SF45">
    <property type="entry name" value="FATTY ACYL-COA REDUCTASE CG8306-RELATED"/>
    <property type="match status" value="1"/>
</dbReference>
<dbReference type="EC" id="1.2.1.84" evidence="4"/>
<dbReference type="Pfam" id="PF07993">
    <property type="entry name" value="NAD_binding_4"/>
    <property type="match status" value="1"/>
</dbReference>
<dbReference type="GO" id="GO:0005777">
    <property type="term" value="C:peroxisome"/>
    <property type="evidence" value="ECO:0007669"/>
    <property type="project" value="TreeGrafter"/>
</dbReference>
<keyword evidence="3 4" id="KW-0443">Lipid metabolism</keyword>
<dbReference type="EMBL" id="CAJVCH010288709">
    <property type="protein sequence ID" value="CAG7785090.1"/>
    <property type="molecule type" value="Genomic_DNA"/>
</dbReference>
<keyword evidence="2 4" id="KW-0444">Lipid biosynthesis</keyword>
<comment type="catalytic activity">
    <reaction evidence="4">
        <text>a long-chain fatty acyl-CoA + 2 NADPH + 2 H(+) = a long-chain primary fatty alcohol + 2 NADP(+) + CoA</text>
        <dbReference type="Rhea" id="RHEA:52716"/>
        <dbReference type="ChEBI" id="CHEBI:15378"/>
        <dbReference type="ChEBI" id="CHEBI:57287"/>
        <dbReference type="ChEBI" id="CHEBI:57783"/>
        <dbReference type="ChEBI" id="CHEBI:58349"/>
        <dbReference type="ChEBI" id="CHEBI:77396"/>
        <dbReference type="ChEBI" id="CHEBI:83139"/>
        <dbReference type="EC" id="1.2.1.84"/>
    </reaction>
</comment>
<organism evidence="7 8">
    <name type="scientific">Allacma fusca</name>
    <dbReference type="NCBI Taxonomy" id="39272"/>
    <lineage>
        <taxon>Eukaryota</taxon>
        <taxon>Metazoa</taxon>
        <taxon>Ecdysozoa</taxon>
        <taxon>Arthropoda</taxon>
        <taxon>Hexapoda</taxon>
        <taxon>Collembola</taxon>
        <taxon>Symphypleona</taxon>
        <taxon>Sminthuridae</taxon>
        <taxon>Allacma</taxon>
    </lineage>
</organism>
<dbReference type="InterPro" id="IPR026055">
    <property type="entry name" value="FAR"/>
</dbReference>
<dbReference type="AlphaFoldDB" id="A0A8J2KE09"/>
<dbReference type="CDD" id="cd09071">
    <property type="entry name" value="FAR_C"/>
    <property type="match status" value="1"/>
</dbReference>
<keyword evidence="4" id="KW-0560">Oxidoreductase</keyword>
<dbReference type="Proteomes" id="UP000708208">
    <property type="component" value="Unassembled WGS sequence"/>
</dbReference>
<evidence type="ECO:0000313" key="8">
    <source>
        <dbReference type="Proteomes" id="UP000708208"/>
    </source>
</evidence>
<accession>A0A8J2KE09</accession>
<evidence type="ECO:0000256" key="3">
    <source>
        <dbReference type="ARBA" id="ARBA00023098"/>
    </source>
</evidence>
<comment type="function">
    <text evidence="4">Catalyzes the reduction of fatty acyl-CoA to fatty alcohols.</text>
</comment>
<comment type="similarity">
    <text evidence="1 4">Belongs to the fatty acyl-CoA reductase family.</text>
</comment>
<evidence type="ECO:0000259" key="6">
    <source>
        <dbReference type="Pfam" id="PF07993"/>
    </source>
</evidence>
<feature type="domain" description="Thioester reductase (TE)" evidence="6">
    <location>
        <begin position="1"/>
        <end position="76"/>
    </location>
</feature>
<dbReference type="InterPro" id="IPR013120">
    <property type="entry name" value="FAR_NAD-bd"/>
</dbReference>
<dbReference type="GO" id="GO:0102965">
    <property type="term" value="F:alcohol-forming long-chain fatty acyl-CoA reductase activity"/>
    <property type="evidence" value="ECO:0007669"/>
    <property type="project" value="UniProtKB-EC"/>
</dbReference>